<dbReference type="EMBL" id="JAKKUT010000002">
    <property type="protein sequence ID" value="MDG2991153.1"/>
    <property type="molecule type" value="Genomic_DNA"/>
</dbReference>
<dbReference type="HAMAP" id="MF_00735">
    <property type="entry name" value="Methyltr_PrmA"/>
    <property type="match status" value="1"/>
</dbReference>
<dbReference type="Pfam" id="PF06325">
    <property type="entry name" value="PrmA"/>
    <property type="match status" value="1"/>
</dbReference>
<evidence type="ECO:0000256" key="4">
    <source>
        <dbReference type="ARBA" id="ARBA00022679"/>
    </source>
</evidence>
<comment type="caution">
    <text evidence="7">The sequence shown here is derived from an EMBL/GenBank/DDBJ whole genome shotgun (WGS) entry which is preliminary data.</text>
</comment>
<dbReference type="Proteomes" id="UP001154265">
    <property type="component" value="Unassembled WGS sequence"/>
</dbReference>
<proteinExistence type="inferred from homology"/>
<comment type="function">
    <text evidence="6">Methylates ribosomal protein L11.</text>
</comment>
<evidence type="ECO:0000256" key="1">
    <source>
        <dbReference type="ARBA" id="ARBA00009741"/>
    </source>
</evidence>
<comment type="similarity">
    <text evidence="1 6">Belongs to the methyltransferase superfamily. PrmA family.</text>
</comment>
<evidence type="ECO:0000256" key="6">
    <source>
        <dbReference type="HAMAP-Rule" id="MF_00735"/>
    </source>
</evidence>
<evidence type="ECO:0000313" key="8">
    <source>
        <dbReference type="Proteomes" id="UP001154265"/>
    </source>
</evidence>
<dbReference type="NCBIfam" id="TIGR00406">
    <property type="entry name" value="prmA"/>
    <property type="match status" value="1"/>
</dbReference>
<comment type="catalytic activity">
    <reaction evidence="6">
        <text>L-lysyl-[protein] + 3 S-adenosyl-L-methionine = N(6),N(6),N(6)-trimethyl-L-lysyl-[protein] + 3 S-adenosyl-L-homocysteine + 3 H(+)</text>
        <dbReference type="Rhea" id="RHEA:54192"/>
        <dbReference type="Rhea" id="RHEA-COMP:9752"/>
        <dbReference type="Rhea" id="RHEA-COMP:13826"/>
        <dbReference type="ChEBI" id="CHEBI:15378"/>
        <dbReference type="ChEBI" id="CHEBI:29969"/>
        <dbReference type="ChEBI" id="CHEBI:57856"/>
        <dbReference type="ChEBI" id="CHEBI:59789"/>
        <dbReference type="ChEBI" id="CHEBI:61961"/>
    </reaction>
</comment>
<evidence type="ECO:0000256" key="5">
    <source>
        <dbReference type="ARBA" id="ARBA00022691"/>
    </source>
</evidence>
<keyword evidence="2 6" id="KW-0963">Cytoplasm</keyword>
<dbReference type="Gene3D" id="3.40.50.150">
    <property type="entry name" value="Vaccinia Virus protein VP39"/>
    <property type="match status" value="1"/>
</dbReference>
<name>A0ABT6F051_9SYNE</name>
<keyword evidence="3 6" id="KW-0489">Methyltransferase</keyword>
<dbReference type="PANTHER" id="PTHR43648:SF1">
    <property type="entry name" value="ELECTRON TRANSFER FLAVOPROTEIN BETA SUBUNIT LYSINE METHYLTRANSFERASE"/>
    <property type="match status" value="1"/>
</dbReference>
<gene>
    <name evidence="6 7" type="primary">prmA</name>
    <name evidence="7" type="ORF">L3556_09465</name>
</gene>
<sequence>MINRWWEVTVITQAAAEDIVYWRLQDFGCQGTASQQHQGQLSVQAYIPQKQVTLLDIAALGVWIEQDVVSQGYLRPQLRWQLVREEDWAHSWQDYWHPINVGDRLIICPDWREPPPLGERLLLKLDPGMAFGTGTHPTTQLCLEALEMQLDDTFEPLGSVAIADIGCGSGILSVAAILLGAEKVYAVDTDPLAVTATLKSRDLNLVTAQQLVVSQGSHEKIPVTVDGILCNILADVIGDIIPHLSRIIKPHTWAIFSGLLLEQANDLTEILETHGWQVGSVWRKQDWCCLNVQWTGDSKN</sequence>
<accession>A0ABT6F051</accession>
<dbReference type="InterPro" id="IPR029063">
    <property type="entry name" value="SAM-dependent_MTases_sf"/>
</dbReference>
<dbReference type="GO" id="GO:0032259">
    <property type="term" value="P:methylation"/>
    <property type="evidence" value="ECO:0007669"/>
    <property type="project" value="UniProtKB-KW"/>
</dbReference>
<dbReference type="PIRSF" id="PIRSF000401">
    <property type="entry name" value="RPL11_MTase"/>
    <property type="match status" value="1"/>
</dbReference>
<evidence type="ECO:0000256" key="2">
    <source>
        <dbReference type="ARBA" id="ARBA00022490"/>
    </source>
</evidence>
<dbReference type="SUPFAM" id="SSF53335">
    <property type="entry name" value="S-adenosyl-L-methionine-dependent methyltransferases"/>
    <property type="match status" value="1"/>
</dbReference>
<feature type="binding site" evidence="6">
    <location>
        <position position="188"/>
    </location>
    <ligand>
        <name>S-adenosyl-L-methionine</name>
        <dbReference type="ChEBI" id="CHEBI:59789"/>
    </ligand>
</feature>
<keyword evidence="4 6" id="KW-0808">Transferase</keyword>
<keyword evidence="8" id="KW-1185">Reference proteome</keyword>
<comment type="subcellular location">
    <subcellularLocation>
        <location evidence="6">Cytoplasm</location>
    </subcellularLocation>
</comment>
<keyword evidence="5 6" id="KW-0949">S-adenosyl-L-methionine</keyword>
<keyword evidence="7" id="KW-0687">Ribonucleoprotein</keyword>
<evidence type="ECO:0000256" key="3">
    <source>
        <dbReference type="ARBA" id="ARBA00022603"/>
    </source>
</evidence>
<dbReference type="GO" id="GO:0005840">
    <property type="term" value="C:ribosome"/>
    <property type="evidence" value="ECO:0007669"/>
    <property type="project" value="UniProtKB-KW"/>
</dbReference>
<feature type="binding site" evidence="6">
    <location>
        <position position="231"/>
    </location>
    <ligand>
        <name>S-adenosyl-L-methionine</name>
        <dbReference type="ChEBI" id="CHEBI:59789"/>
    </ligand>
</feature>
<feature type="binding site" evidence="6">
    <location>
        <position position="166"/>
    </location>
    <ligand>
        <name>S-adenosyl-L-methionine</name>
        <dbReference type="ChEBI" id="CHEBI:59789"/>
    </ligand>
</feature>
<feature type="binding site" evidence="6">
    <location>
        <position position="139"/>
    </location>
    <ligand>
        <name>S-adenosyl-L-methionine</name>
        <dbReference type="ChEBI" id="CHEBI:59789"/>
    </ligand>
</feature>
<dbReference type="CDD" id="cd02440">
    <property type="entry name" value="AdoMet_MTases"/>
    <property type="match status" value="1"/>
</dbReference>
<dbReference type="GO" id="GO:0008168">
    <property type="term" value="F:methyltransferase activity"/>
    <property type="evidence" value="ECO:0007669"/>
    <property type="project" value="UniProtKB-KW"/>
</dbReference>
<protein>
    <recommendedName>
        <fullName evidence="6">Ribosomal protein L11 methyltransferase</fullName>
        <shortName evidence="6">L11 Mtase</shortName>
        <ecNumber evidence="6">2.1.1.-</ecNumber>
    </recommendedName>
</protein>
<dbReference type="InterPro" id="IPR050078">
    <property type="entry name" value="Ribosomal_L11_MeTrfase_PrmA"/>
</dbReference>
<organism evidence="7 8">
    <name type="scientific">Candidatus Synechococcus calcipolaris G9</name>
    <dbReference type="NCBI Taxonomy" id="1497997"/>
    <lineage>
        <taxon>Bacteria</taxon>
        <taxon>Bacillati</taxon>
        <taxon>Cyanobacteriota</taxon>
        <taxon>Cyanophyceae</taxon>
        <taxon>Synechococcales</taxon>
        <taxon>Synechococcaceae</taxon>
        <taxon>Synechococcus</taxon>
    </lineage>
</organism>
<dbReference type="RefSeq" id="WP_277867034.1">
    <property type="nucleotide sequence ID" value="NZ_JAKKUT010000002.1"/>
</dbReference>
<evidence type="ECO:0000313" key="7">
    <source>
        <dbReference type="EMBL" id="MDG2991153.1"/>
    </source>
</evidence>
<reference evidence="7" key="1">
    <citation type="journal article" date="2022" name="Genome Biol. Evol.">
        <title>A New Gene Family Diagnostic for Intracellular Biomineralization of Amorphous Ca Carbonates by Cyanobacteria.</title>
        <authorList>
            <person name="Benzerara K."/>
            <person name="Duprat E."/>
            <person name="Bitard-Feildel T."/>
            <person name="Caumes G."/>
            <person name="Cassier-Chauvat C."/>
            <person name="Chauvat F."/>
            <person name="Dezi M."/>
            <person name="Diop S.I."/>
            <person name="Gaschignard G."/>
            <person name="Gorgen S."/>
            <person name="Gugger M."/>
            <person name="Lopez-Garcia P."/>
            <person name="Millet M."/>
            <person name="Skouri-Panet F."/>
            <person name="Moreira D."/>
            <person name="Callebaut I."/>
        </authorList>
    </citation>
    <scope>NUCLEOTIDE SEQUENCE</scope>
    <source>
        <strain evidence="7">G9</strain>
    </source>
</reference>
<dbReference type="InterPro" id="IPR004498">
    <property type="entry name" value="Ribosomal_PrmA_MeTrfase"/>
</dbReference>
<dbReference type="PANTHER" id="PTHR43648">
    <property type="entry name" value="ELECTRON TRANSFER FLAVOPROTEIN BETA SUBUNIT LYSINE METHYLTRANSFERASE"/>
    <property type="match status" value="1"/>
</dbReference>
<reference evidence="7" key="2">
    <citation type="submission" date="2022-01" db="EMBL/GenBank/DDBJ databases">
        <authorList>
            <person name="Zivanovic Y."/>
            <person name="Moreira D."/>
            <person name="Lopez-Garcia P."/>
        </authorList>
    </citation>
    <scope>NUCLEOTIDE SEQUENCE</scope>
    <source>
        <strain evidence="7">G9</strain>
    </source>
</reference>
<dbReference type="EC" id="2.1.1.-" evidence="6"/>
<keyword evidence="7" id="KW-0689">Ribosomal protein</keyword>